<comment type="caution">
    <text evidence="12">The sequence shown here is derived from an EMBL/GenBank/DDBJ whole genome shotgun (WGS) entry which is preliminary data.</text>
</comment>
<gene>
    <name evidence="12" type="ORF">AKO1_008284</name>
</gene>
<dbReference type="InterPro" id="IPR008147">
    <property type="entry name" value="Gln_synt_N"/>
</dbReference>
<dbReference type="EMBL" id="JAOPGA020000460">
    <property type="protein sequence ID" value="KAL0478709.1"/>
    <property type="molecule type" value="Genomic_DNA"/>
</dbReference>
<comment type="similarity">
    <text evidence="2 8 9">Belongs to the glutamine synthetase family.</text>
</comment>
<reference evidence="12 13" key="1">
    <citation type="submission" date="2024-03" db="EMBL/GenBank/DDBJ databases">
        <title>The Acrasis kona genome and developmental transcriptomes reveal deep origins of eukaryotic multicellular pathways.</title>
        <authorList>
            <person name="Sheikh S."/>
            <person name="Fu C.-J."/>
            <person name="Brown M.W."/>
            <person name="Baldauf S.L."/>
        </authorList>
    </citation>
    <scope>NUCLEOTIDE SEQUENCE [LARGE SCALE GENOMIC DNA]</scope>
    <source>
        <strain evidence="12 13">ATCC MYA-3509</strain>
    </source>
</reference>
<protein>
    <recommendedName>
        <fullName evidence="3">glutamine synthetase</fullName>
        <ecNumber evidence="3">6.3.1.2</ecNumber>
    </recommendedName>
</protein>
<dbReference type="PANTHER" id="PTHR20852:SF93">
    <property type="entry name" value="GLUTAMINE SYNTHETASE CYTOSOLIC ISOZYME 1-1"/>
    <property type="match status" value="1"/>
</dbReference>
<evidence type="ECO:0000256" key="6">
    <source>
        <dbReference type="ARBA" id="ARBA00022741"/>
    </source>
</evidence>
<dbReference type="SUPFAM" id="SSF54368">
    <property type="entry name" value="Glutamine synthetase, N-terminal domain"/>
    <property type="match status" value="1"/>
</dbReference>
<dbReference type="Gene3D" id="3.30.590.10">
    <property type="entry name" value="Glutamine synthetase/guanido kinase, catalytic domain"/>
    <property type="match status" value="1"/>
</dbReference>
<evidence type="ECO:0000256" key="5">
    <source>
        <dbReference type="ARBA" id="ARBA00022598"/>
    </source>
</evidence>
<comment type="subcellular location">
    <subcellularLocation>
        <location evidence="1">Cytoplasm</location>
    </subcellularLocation>
</comment>
<evidence type="ECO:0000256" key="9">
    <source>
        <dbReference type="RuleBase" id="RU000384"/>
    </source>
</evidence>
<dbReference type="Proteomes" id="UP001431209">
    <property type="component" value="Unassembled WGS sequence"/>
</dbReference>
<name>A0AAW2YPY8_9EUKA</name>
<evidence type="ECO:0000313" key="13">
    <source>
        <dbReference type="Proteomes" id="UP001431209"/>
    </source>
</evidence>
<proteinExistence type="inferred from homology"/>
<dbReference type="SMART" id="SM01230">
    <property type="entry name" value="Gln-synt_C"/>
    <property type="match status" value="1"/>
</dbReference>
<keyword evidence="7" id="KW-0067">ATP-binding</keyword>
<dbReference type="Pfam" id="PF00120">
    <property type="entry name" value="Gln-synt_C"/>
    <property type="match status" value="1"/>
</dbReference>
<dbReference type="PROSITE" id="PS00180">
    <property type="entry name" value="GLNA_1"/>
    <property type="match status" value="1"/>
</dbReference>
<evidence type="ECO:0000259" key="10">
    <source>
        <dbReference type="PROSITE" id="PS51986"/>
    </source>
</evidence>
<dbReference type="GO" id="GO:0005524">
    <property type="term" value="F:ATP binding"/>
    <property type="evidence" value="ECO:0007669"/>
    <property type="project" value="UniProtKB-KW"/>
</dbReference>
<dbReference type="EC" id="6.3.1.2" evidence="3"/>
<dbReference type="InterPro" id="IPR036651">
    <property type="entry name" value="Gln_synt_N_sf"/>
</dbReference>
<keyword evidence="13" id="KW-1185">Reference proteome</keyword>
<dbReference type="InterPro" id="IPR027302">
    <property type="entry name" value="Gln_synth_N_conserv_site"/>
</dbReference>
<keyword evidence="5" id="KW-0436">Ligase</keyword>
<dbReference type="PROSITE" id="PS51987">
    <property type="entry name" value="GS_CATALYTIC"/>
    <property type="match status" value="1"/>
</dbReference>
<dbReference type="PANTHER" id="PTHR20852">
    <property type="entry name" value="GLUTAMINE SYNTHETASE"/>
    <property type="match status" value="1"/>
</dbReference>
<organism evidence="12 13">
    <name type="scientific">Acrasis kona</name>
    <dbReference type="NCBI Taxonomy" id="1008807"/>
    <lineage>
        <taxon>Eukaryota</taxon>
        <taxon>Discoba</taxon>
        <taxon>Heterolobosea</taxon>
        <taxon>Tetramitia</taxon>
        <taxon>Eutetramitia</taxon>
        <taxon>Acrasidae</taxon>
        <taxon>Acrasis</taxon>
    </lineage>
</organism>
<evidence type="ECO:0000313" key="12">
    <source>
        <dbReference type="EMBL" id="KAL0478709.1"/>
    </source>
</evidence>
<dbReference type="AlphaFoldDB" id="A0AAW2YPY8"/>
<dbReference type="GO" id="GO:0006542">
    <property type="term" value="P:glutamine biosynthetic process"/>
    <property type="evidence" value="ECO:0007669"/>
    <property type="project" value="InterPro"/>
</dbReference>
<accession>A0AAW2YPY8</accession>
<dbReference type="InterPro" id="IPR050292">
    <property type="entry name" value="Glutamine_Synthetase"/>
</dbReference>
<dbReference type="InterPro" id="IPR014746">
    <property type="entry name" value="Gln_synth/guanido_kin_cat_dom"/>
</dbReference>
<evidence type="ECO:0000256" key="8">
    <source>
        <dbReference type="PROSITE-ProRule" id="PRU01330"/>
    </source>
</evidence>
<evidence type="ECO:0000256" key="7">
    <source>
        <dbReference type="ARBA" id="ARBA00022840"/>
    </source>
</evidence>
<evidence type="ECO:0000256" key="4">
    <source>
        <dbReference type="ARBA" id="ARBA00022490"/>
    </source>
</evidence>
<keyword evidence="6" id="KW-0547">Nucleotide-binding</keyword>
<dbReference type="Gene3D" id="3.10.20.70">
    <property type="entry name" value="Glutamine synthetase, N-terminal domain"/>
    <property type="match status" value="1"/>
</dbReference>
<feature type="domain" description="GS beta-grasp" evidence="10">
    <location>
        <begin position="9"/>
        <end position="93"/>
    </location>
</feature>
<evidence type="ECO:0000256" key="1">
    <source>
        <dbReference type="ARBA" id="ARBA00004496"/>
    </source>
</evidence>
<feature type="domain" description="GS catalytic" evidence="11">
    <location>
        <begin position="101"/>
        <end position="348"/>
    </location>
</feature>
<dbReference type="PROSITE" id="PS51986">
    <property type="entry name" value="GS_BETA_GRASP"/>
    <property type="match status" value="1"/>
</dbReference>
<dbReference type="InterPro" id="IPR008146">
    <property type="entry name" value="Gln_synth_cat_dom"/>
</dbReference>
<evidence type="ECO:0000256" key="2">
    <source>
        <dbReference type="ARBA" id="ARBA00009897"/>
    </source>
</evidence>
<evidence type="ECO:0000259" key="11">
    <source>
        <dbReference type="PROSITE" id="PS51987"/>
    </source>
</evidence>
<keyword evidence="4" id="KW-0963">Cytoplasm</keyword>
<sequence>MSFVGSNEGKIRAEYVWIGNGIDGGDLRSKGRVLDRCETNPEKLPEWNYDGSSTNQATGDNSDIIIKPRAVFRDPFRGPKDILVMCDSYMHDGVTPIPTNSRAPAKRIFDQGLEHAPWFGIEQEYIMFRSDGKTPLGFPTGGGFPRPQGPYYCAVGHENINYVGRQVVEEHFELCLLAGVKIGGINAEVCPGQWEFQVGPVEGIFMGDHLWMARYILQRVGEKHGVVISFDPKPIQEWSGSGGHTNFSTKAMREDGGLKVIEDACIKFGRHVEEHIKAYGYGNERRLTGLHETQCLTKYSWGVADRGSSIRIPRQTQIDGRGYLEDRRPAANMDPYLVTSIIFKNSTL</sequence>
<dbReference type="GO" id="GO:0005737">
    <property type="term" value="C:cytoplasm"/>
    <property type="evidence" value="ECO:0007669"/>
    <property type="project" value="UniProtKB-SubCell"/>
</dbReference>
<dbReference type="FunFam" id="3.30.590.10:FF:000004">
    <property type="entry name" value="Glutamine synthetase"/>
    <property type="match status" value="1"/>
</dbReference>
<evidence type="ECO:0000256" key="3">
    <source>
        <dbReference type="ARBA" id="ARBA00012937"/>
    </source>
</evidence>
<dbReference type="GO" id="GO:0004356">
    <property type="term" value="F:glutamine synthetase activity"/>
    <property type="evidence" value="ECO:0007669"/>
    <property type="project" value="UniProtKB-EC"/>
</dbReference>
<dbReference type="SUPFAM" id="SSF55931">
    <property type="entry name" value="Glutamine synthetase/guanido kinase"/>
    <property type="match status" value="1"/>
</dbReference>